<keyword evidence="4" id="KW-0150">Chloroplast</keyword>
<evidence type="ECO:0000256" key="10">
    <source>
        <dbReference type="ARBA" id="ARBA00023136"/>
    </source>
</evidence>
<dbReference type="InterPro" id="IPR044502">
    <property type="entry name" value="AtHST-like"/>
</dbReference>
<dbReference type="Proteomes" id="UP001497392">
    <property type="component" value="Unassembled WGS sequence"/>
</dbReference>
<comment type="subcellular location">
    <subcellularLocation>
        <location evidence="1">Membrane</location>
        <topology evidence="1">Multi-pass membrane protein</topology>
    </subcellularLocation>
    <subcellularLocation>
        <location evidence="2">Plastid</location>
        <location evidence="2">Chloroplast</location>
    </subcellularLocation>
</comment>
<evidence type="ECO:0000256" key="4">
    <source>
        <dbReference type="ARBA" id="ARBA00022528"/>
    </source>
</evidence>
<dbReference type="PANTHER" id="PTHR43009:SF10">
    <property type="entry name" value="HOMOGENTISATE SOLANESYLTRANSFERASE, CHLOROPLASTIC"/>
    <property type="match status" value="1"/>
</dbReference>
<evidence type="ECO:0000256" key="8">
    <source>
        <dbReference type="ARBA" id="ARBA00022946"/>
    </source>
</evidence>
<feature type="transmembrane region" description="Helical" evidence="11">
    <location>
        <begin position="270"/>
        <end position="291"/>
    </location>
</feature>
<dbReference type="Gene3D" id="1.10.357.140">
    <property type="entry name" value="UbiA prenyltransferase"/>
    <property type="match status" value="1"/>
</dbReference>
<keyword evidence="5" id="KW-0934">Plastid</keyword>
<organism evidence="12 13">
    <name type="scientific">Coccomyxa viridis</name>
    <dbReference type="NCBI Taxonomy" id="1274662"/>
    <lineage>
        <taxon>Eukaryota</taxon>
        <taxon>Viridiplantae</taxon>
        <taxon>Chlorophyta</taxon>
        <taxon>core chlorophytes</taxon>
        <taxon>Trebouxiophyceae</taxon>
        <taxon>Trebouxiophyceae incertae sedis</taxon>
        <taxon>Coccomyxaceae</taxon>
        <taxon>Coccomyxa</taxon>
    </lineage>
</organism>
<dbReference type="InterPro" id="IPR000537">
    <property type="entry name" value="UbiA_prenyltransferase"/>
</dbReference>
<keyword evidence="7 11" id="KW-0812">Transmembrane</keyword>
<keyword evidence="9 11" id="KW-1133">Transmembrane helix</keyword>
<evidence type="ECO:0000256" key="11">
    <source>
        <dbReference type="SAM" id="Phobius"/>
    </source>
</evidence>
<dbReference type="EMBL" id="CAXHTA020000006">
    <property type="protein sequence ID" value="CAL5222287.1"/>
    <property type="molecule type" value="Genomic_DNA"/>
</dbReference>
<comment type="similarity">
    <text evidence="3">Belongs to the UbiA prenyltransferase family.</text>
</comment>
<evidence type="ECO:0000256" key="7">
    <source>
        <dbReference type="ARBA" id="ARBA00022692"/>
    </source>
</evidence>
<keyword evidence="8" id="KW-0809">Transit peptide</keyword>
<evidence type="ECO:0000256" key="9">
    <source>
        <dbReference type="ARBA" id="ARBA00022989"/>
    </source>
</evidence>
<gene>
    <name evidence="12" type="primary">g4626</name>
    <name evidence="12" type="ORF">VP750_LOCUS3946</name>
</gene>
<evidence type="ECO:0000313" key="12">
    <source>
        <dbReference type="EMBL" id="CAL5222287.1"/>
    </source>
</evidence>
<keyword evidence="10 11" id="KW-0472">Membrane</keyword>
<dbReference type="PANTHER" id="PTHR43009">
    <property type="entry name" value="HOMOGENTISATE SOLANESYLTRANSFERASE, CHLOROPLASTIC"/>
    <property type="match status" value="1"/>
</dbReference>
<reference evidence="12 13" key="1">
    <citation type="submission" date="2024-06" db="EMBL/GenBank/DDBJ databases">
        <authorList>
            <person name="Kraege A."/>
            <person name="Thomma B."/>
        </authorList>
    </citation>
    <scope>NUCLEOTIDE SEQUENCE [LARGE SCALE GENOMIC DNA]</scope>
</reference>
<evidence type="ECO:0000256" key="2">
    <source>
        <dbReference type="ARBA" id="ARBA00004229"/>
    </source>
</evidence>
<evidence type="ECO:0000256" key="6">
    <source>
        <dbReference type="ARBA" id="ARBA00022679"/>
    </source>
</evidence>
<feature type="transmembrane region" description="Helical" evidence="11">
    <location>
        <begin position="212"/>
        <end position="229"/>
    </location>
</feature>
<feature type="transmembrane region" description="Helical" evidence="11">
    <location>
        <begin position="343"/>
        <end position="361"/>
    </location>
</feature>
<comment type="caution">
    <text evidence="12">The sequence shown here is derived from an EMBL/GenBank/DDBJ whole genome shotgun (WGS) entry which is preliminary data.</text>
</comment>
<feature type="transmembrane region" description="Helical" evidence="11">
    <location>
        <begin position="187"/>
        <end position="206"/>
    </location>
</feature>
<dbReference type="CDD" id="cd13960">
    <property type="entry name" value="PT_UbiA_HPT1"/>
    <property type="match status" value="1"/>
</dbReference>
<accession>A0ABP1FXN7</accession>
<dbReference type="NCBIfam" id="NF009525">
    <property type="entry name" value="PRK12887.1"/>
    <property type="match status" value="1"/>
</dbReference>
<keyword evidence="13" id="KW-1185">Reference proteome</keyword>
<evidence type="ECO:0000256" key="1">
    <source>
        <dbReference type="ARBA" id="ARBA00004141"/>
    </source>
</evidence>
<sequence length="397" mass="42698">MAAQLMTSGCRGCEAAAAFSGGNTSCFAFKPAASHPWISRRTNVLRKALSHEQRCTALPARHQRRSFCTVAASASATADGGAGAGQPAGIALGPIQRMVAFQQAFWKFLRPHTIRGTILGSIAVTARALIESPVELDWGLLPRAMLGVLALLAGNGYIVGINQVYDVNIDKVNKPFLPVAAGELSPALAWVLCIGLAVSGLVITAANFGREITMLYGFGLFLGTIYSVPPLRLKRFAVSAFMIIATVRGFLLNFGVYSATRAALGLSFKWSPAILFITCSVITFATVIAITKDLPDVEGDRKYGIETLSTRMGTRAVAFLGSGLLAANYITAITLALRMQQAFRVPLMVGANVLFCIYLWYETARVDAAKYTQPAIAAYYRGIWNLFYAQYAVLPFI</sequence>
<evidence type="ECO:0000313" key="13">
    <source>
        <dbReference type="Proteomes" id="UP001497392"/>
    </source>
</evidence>
<dbReference type="Pfam" id="PF01040">
    <property type="entry name" value="UbiA"/>
    <property type="match status" value="1"/>
</dbReference>
<name>A0ABP1FXN7_9CHLO</name>
<feature type="transmembrane region" description="Helical" evidence="11">
    <location>
        <begin position="312"/>
        <end position="337"/>
    </location>
</feature>
<evidence type="ECO:0000256" key="5">
    <source>
        <dbReference type="ARBA" id="ARBA00022640"/>
    </source>
</evidence>
<feature type="transmembrane region" description="Helical" evidence="11">
    <location>
        <begin position="236"/>
        <end position="258"/>
    </location>
</feature>
<protein>
    <submittedName>
        <fullName evidence="12">G4626 protein</fullName>
    </submittedName>
</protein>
<dbReference type="InterPro" id="IPR044878">
    <property type="entry name" value="UbiA_sf"/>
</dbReference>
<proteinExistence type="inferred from homology"/>
<keyword evidence="6" id="KW-0808">Transferase</keyword>
<evidence type="ECO:0000256" key="3">
    <source>
        <dbReference type="ARBA" id="ARBA00005985"/>
    </source>
</evidence>